<sequence>MPNVHLLHSDLPSPAWLVHVDDGPIERFQCPVEALLRAKTLYERIVARGASALLIDFDGHHETQLLPR</sequence>
<keyword evidence="2" id="KW-1185">Reference proteome</keyword>
<dbReference type="AlphaFoldDB" id="A0A7W8G224"/>
<evidence type="ECO:0000313" key="2">
    <source>
        <dbReference type="Proteomes" id="UP000521199"/>
    </source>
</evidence>
<accession>A0A7W8G224</accession>
<reference evidence="1 2" key="1">
    <citation type="submission" date="2020-08" db="EMBL/GenBank/DDBJ databases">
        <title>Genomic Encyclopedia of Type Strains, Phase IV (KMG-IV): sequencing the most valuable type-strain genomes for metagenomic binning, comparative biology and taxonomic classification.</title>
        <authorList>
            <person name="Goeker M."/>
        </authorList>
    </citation>
    <scope>NUCLEOTIDE SEQUENCE [LARGE SCALE GENOMIC DNA]</scope>
    <source>
        <strain evidence="1 2">DSM 24163</strain>
    </source>
</reference>
<dbReference type="Proteomes" id="UP000521199">
    <property type="component" value="Unassembled WGS sequence"/>
</dbReference>
<name>A0A7W8G224_9GAMM</name>
<dbReference type="EMBL" id="JACHHP010000006">
    <property type="protein sequence ID" value="MBB5209498.1"/>
    <property type="molecule type" value="Genomic_DNA"/>
</dbReference>
<organism evidence="1 2">
    <name type="scientific">Chiayiivirga flava</name>
    <dbReference type="NCBI Taxonomy" id="659595"/>
    <lineage>
        <taxon>Bacteria</taxon>
        <taxon>Pseudomonadati</taxon>
        <taxon>Pseudomonadota</taxon>
        <taxon>Gammaproteobacteria</taxon>
        <taxon>Lysobacterales</taxon>
        <taxon>Lysobacteraceae</taxon>
        <taxon>Chiayiivirga</taxon>
    </lineage>
</organism>
<comment type="caution">
    <text evidence="1">The sequence shown here is derived from an EMBL/GenBank/DDBJ whole genome shotgun (WGS) entry which is preliminary data.</text>
</comment>
<dbReference type="RefSeq" id="WP_183962031.1">
    <property type="nucleotide sequence ID" value="NZ_JACHHP010000006.1"/>
</dbReference>
<proteinExistence type="predicted"/>
<evidence type="ECO:0000313" key="1">
    <source>
        <dbReference type="EMBL" id="MBB5209498.1"/>
    </source>
</evidence>
<gene>
    <name evidence="1" type="ORF">HNQ52_003067</name>
</gene>
<protein>
    <submittedName>
        <fullName evidence="1">Uncharacterized protein</fullName>
    </submittedName>
</protein>